<dbReference type="GeneID" id="27986458"/>
<evidence type="ECO:0000256" key="8">
    <source>
        <dbReference type="SAM" id="Phobius"/>
    </source>
</evidence>
<dbReference type="RefSeq" id="YP_009256721.1">
    <property type="nucleotide sequence ID" value="NC_030313.1"/>
</dbReference>
<feature type="transmembrane region" description="Helical" evidence="8">
    <location>
        <begin position="294"/>
        <end position="316"/>
    </location>
</feature>
<geneLocation type="chloroplast" evidence="11"/>
<keyword evidence="6" id="KW-0520">NAD</keyword>
<keyword evidence="7 8" id="KW-0472">Membrane</keyword>
<dbReference type="NCBIfam" id="NF005141">
    <property type="entry name" value="PRK06590.1"/>
    <property type="match status" value="1"/>
</dbReference>
<feature type="transmembrane region" description="Helical" evidence="8">
    <location>
        <begin position="84"/>
        <end position="110"/>
    </location>
</feature>
<evidence type="ECO:0000256" key="3">
    <source>
        <dbReference type="ARBA" id="ARBA00022692"/>
    </source>
</evidence>
<dbReference type="Pfam" id="PF00662">
    <property type="entry name" value="Proton_antipo_N"/>
    <property type="match status" value="1"/>
</dbReference>
<keyword evidence="11" id="KW-0934">Plastid</keyword>
<dbReference type="NCBIfam" id="TIGR01974">
    <property type="entry name" value="NDH_I_L"/>
    <property type="match status" value="1"/>
</dbReference>
<dbReference type="GO" id="GO:0008137">
    <property type="term" value="F:NADH dehydrogenase (ubiquinone) activity"/>
    <property type="evidence" value="ECO:0007669"/>
    <property type="project" value="InterPro"/>
</dbReference>
<accession>A0A191T4Q0</accession>
<evidence type="ECO:0000256" key="7">
    <source>
        <dbReference type="ARBA" id="ARBA00023136"/>
    </source>
</evidence>
<evidence type="ECO:0000256" key="4">
    <source>
        <dbReference type="ARBA" id="ARBA00022967"/>
    </source>
</evidence>
<reference evidence="11" key="1">
    <citation type="journal article" date="2016" name="Front. Plant Sci.">
        <title>Comparative Chloroplast Genome Analyses of Streptophyte Green Algae Uncover Major Structural Alterations in the Klebsormidiophyceae, Coleochaetophyceae and Zygnematophyceae.</title>
        <authorList>
            <person name="Lemieux C."/>
            <person name="Otis C."/>
            <person name="Turmel M."/>
        </authorList>
    </citation>
    <scope>NUCLEOTIDE SEQUENCE</scope>
</reference>
<evidence type="ECO:0000313" key="11">
    <source>
        <dbReference type="EMBL" id="ANI25362.1"/>
    </source>
</evidence>
<keyword evidence="3 8" id="KW-0812">Transmembrane</keyword>
<dbReference type="AlphaFoldDB" id="A0A191T4Q0"/>
<dbReference type="PANTHER" id="PTHR42829:SF2">
    <property type="entry name" value="NADH-UBIQUINONE OXIDOREDUCTASE CHAIN 5"/>
    <property type="match status" value="1"/>
</dbReference>
<feature type="transmembrane region" description="Helical" evidence="8">
    <location>
        <begin position="146"/>
        <end position="167"/>
    </location>
</feature>
<dbReference type="InterPro" id="IPR001516">
    <property type="entry name" value="Proton_antipo_N"/>
</dbReference>
<evidence type="ECO:0000256" key="1">
    <source>
        <dbReference type="ARBA" id="ARBA00004141"/>
    </source>
</evidence>
<name>A0A191T4Q0_9VIRI</name>
<feature type="domain" description="NADH:quinone oxidoreductase/Mrp antiporter transmembrane" evidence="9">
    <location>
        <begin position="142"/>
        <end position="440"/>
    </location>
</feature>
<feature type="transmembrane region" description="Helical" evidence="8">
    <location>
        <begin position="222"/>
        <end position="240"/>
    </location>
</feature>
<feature type="transmembrane region" description="Helical" evidence="8">
    <location>
        <begin position="328"/>
        <end position="349"/>
    </location>
</feature>
<evidence type="ECO:0000256" key="6">
    <source>
        <dbReference type="ARBA" id="ARBA00023027"/>
    </source>
</evidence>
<dbReference type="InterPro" id="IPR001750">
    <property type="entry name" value="ND/Mrp_TM"/>
</dbReference>
<dbReference type="InterPro" id="IPR003945">
    <property type="entry name" value="NU5C-like"/>
</dbReference>
<comment type="subcellular location">
    <subcellularLocation>
        <location evidence="1">Membrane</location>
        <topology evidence="1">Multi-pass membrane protein</topology>
    </subcellularLocation>
</comment>
<dbReference type="EMBL" id="KU646490">
    <property type="protein sequence ID" value="ANI25362.1"/>
    <property type="molecule type" value="Genomic_DNA"/>
</dbReference>
<protein>
    <submittedName>
        <fullName evidence="11">Subunit 5 of NADH-plastoquinone oxidoreductase</fullName>
    </submittedName>
</protein>
<dbReference type="Gene3D" id="1.20.5.2700">
    <property type="match status" value="1"/>
</dbReference>
<organism evidence="11">
    <name type="scientific">Entransia fimbriata</name>
    <dbReference type="NCBI Taxonomy" id="130991"/>
    <lineage>
        <taxon>Eukaryota</taxon>
        <taxon>Viridiplantae</taxon>
        <taxon>Streptophyta</taxon>
        <taxon>Klebsormidiophyceae</taxon>
        <taxon>Entransiales</taxon>
        <taxon>Entransiaceae</taxon>
        <taxon>Entransia</taxon>
    </lineage>
</organism>
<keyword evidence="11" id="KW-0150">Chloroplast</keyword>
<evidence type="ECO:0000256" key="5">
    <source>
        <dbReference type="ARBA" id="ARBA00022989"/>
    </source>
</evidence>
<feature type="transmembrane region" description="Helical" evidence="8">
    <location>
        <begin position="491"/>
        <end position="511"/>
    </location>
</feature>
<dbReference type="GO" id="GO:0042773">
    <property type="term" value="P:ATP synthesis coupled electron transport"/>
    <property type="evidence" value="ECO:0007669"/>
    <property type="project" value="InterPro"/>
</dbReference>
<feature type="transmembrane region" description="Helical" evidence="8">
    <location>
        <begin position="14"/>
        <end position="34"/>
    </location>
</feature>
<evidence type="ECO:0000256" key="2">
    <source>
        <dbReference type="ARBA" id="ARBA00008200"/>
    </source>
</evidence>
<dbReference type="InterPro" id="IPR018393">
    <property type="entry name" value="NADHpl_OxRdtase_5_subgr"/>
</dbReference>
<dbReference type="GO" id="GO:0015990">
    <property type="term" value="P:electron transport coupled proton transport"/>
    <property type="evidence" value="ECO:0007669"/>
    <property type="project" value="TreeGrafter"/>
</dbReference>
<feature type="transmembrane region" description="Helical" evidence="8">
    <location>
        <begin position="432"/>
        <end position="461"/>
    </location>
</feature>
<keyword evidence="4" id="KW-1278">Translocase</keyword>
<feature type="transmembrane region" description="Helical" evidence="8">
    <location>
        <begin position="122"/>
        <end position="140"/>
    </location>
</feature>
<evidence type="ECO:0000259" key="9">
    <source>
        <dbReference type="Pfam" id="PF00361"/>
    </source>
</evidence>
<feature type="transmembrane region" description="Helical" evidence="8">
    <location>
        <begin position="188"/>
        <end position="210"/>
    </location>
</feature>
<proteinExistence type="inferred from homology"/>
<dbReference type="GO" id="GO:0003954">
    <property type="term" value="F:NADH dehydrogenase activity"/>
    <property type="evidence" value="ECO:0007669"/>
    <property type="project" value="TreeGrafter"/>
</dbReference>
<keyword evidence="5 8" id="KW-1133">Transmembrane helix</keyword>
<feature type="transmembrane region" description="Helical" evidence="8">
    <location>
        <begin position="355"/>
        <end position="379"/>
    </location>
</feature>
<feature type="transmembrane region" description="Helical" evidence="8">
    <location>
        <begin position="43"/>
        <end position="64"/>
    </location>
</feature>
<feature type="transmembrane region" description="Helical" evidence="8">
    <location>
        <begin position="544"/>
        <end position="569"/>
    </location>
</feature>
<feature type="transmembrane region" description="Helical" evidence="8">
    <location>
        <begin position="391"/>
        <end position="412"/>
    </location>
</feature>
<comment type="similarity">
    <text evidence="2">Belongs to the complex I subunit 5 family.</text>
</comment>
<dbReference type="GO" id="GO:0048038">
    <property type="term" value="F:quinone binding"/>
    <property type="evidence" value="ECO:0007669"/>
    <property type="project" value="UniProtKB-KW"/>
</dbReference>
<dbReference type="Pfam" id="PF00361">
    <property type="entry name" value="Proton_antipo_M"/>
    <property type="match status" value="1"/>
</dbReference>
<dbReference type="PRINTS" id="PR01435">
    <property type="entry name" value="NPOXDRDTASE5"/>
</dbReference>
<feature type="transmembrane region" description="Helical" evidence="8">
    <location>
        <begin position="641"/>
        <end position="663"/>
    </location>
</feature>
<evidence type="ECO:0000259" key="10">
    <source>
        <dbReference type="Pfam" id="PF00662"/>
    </source>
</evidence>
<feature type="domain" description="NADH-Ubiquinone oxidoreductase (complex I) chain 5 N-terminal" evidence="10">
    <location>
        <begin position="76"/>
        <end position="125"/>
    </location>
</feature>
<dbReference type="GO" id="GO:0009535">
    <property type="term" value="C:chloroplast thylakoid membrane"/>
    <property type="evidence" value="ECO:0007669"/>
    <property type="project" value="UniProtKB-SubCell"/>
</dbReference>
<sequence length="664" mass="75438">MIESVYEHIWLVPMLPFFAAILVGINLIGFRYVAQSIYNWHNIYILVSMFISMILSIILLLNQIQNLHTYKFLLQWMLTRDFQLEIGFLIDSLTTVMLIVVTTIAFLVMIYSNEYMFYDQGYVRFLVYLSLFTASMLGLVMSPNLIQIYIFWELVGMCSYLLIGFWATRPSAAQACQKAFIANRIGDFGLLLGILGFYWITGSFEFQIIAERLHILILNNRIHLFFPILCSILLFLGPIAKSAQFPLHIWLPDAMEGPTPISALIHAATMVAAGVFLVARLFPIFSQLDLVMNIIAWTGGLTAILGASIALTQIDLKKALAYSTISQLGYMIMAIGLGSYTAGLFHLVTHAYSKALLFLGAGSVIHSMESIIGWNPIYTQNMFLMGGLRKYMPITTITFLIGTLSICGIPPFSCFWSKDAILSAAWHNNLFLWGITWLTAGLTGFYMFRIYLLTFEGFFLFNKNKESILDKDIFVNDEKLIKNNILPHESGPYITLSLILLVIPTIFIGFLESPFANFFGQWLGDAKTETLNFMEFIPSSSSSIGIAFLGITISILTYFIPIIPMNILVQRANLYYKASYSRWYIDNLYDNTWIQWNRCFAYSTLRIDKWWIDSTINGLGVLSIFAGENVKYWETGLVQNYLFTIVISMASFLLFAVVTANVFY</sequence>
<dbReference type="PRINTS" id="PR01434">
    <property type="entry name" value="NADHDHGNASE5"/>
</dbReference>
<dbReference type="PANTHER" id="PTHR42829">
    <property type="entry name" value="NADH-UBIQUINONE OXIDOREDUCTASE CHAIN 5"/>
    <property type="match status" value="1"/>
</dbReference>
<feature type="transmembrane region" description="Helical" evidence="8">
    <location>
        <begin position="261"/>
        <end position="282"/>
    </location>
</feature>
<gene>
    <name evidence="11" type="primary">ndhF</name>
</gene>